<dbReference type="SUPFAM" id="SSF48498">
    <property type="entry name" value="Tetracyclin repressor-like, C-terminal domain"/>
    <property type="match status" value="1"/>
</dbReference>
<dbReference type="GO" id="GO:0003700">
    <property type="term" value="F:DNA-binding transcription factor activity"/>
    <property type="evidence" value="ECO:0007669"/>
    <property type="project" value="TreeGrafter"/>
</dbReference>
<organism evidence="6 7">
    <name type="scientific">Pseudonocardia sediminis</name>
    <dbReference type="NCBI Taxonomy" id="1397368"/>
    <lineage>
        <taxon>Bacteria</taxon>
        <taxon>Bacillati</taxon>
        <taxon>Actinomycetota</taxon>
        <taxon>Actinomycetes</taxon>
        <taxon>Pseudonocardiales</taxon>
        <taxon>Pseudonocardiaceae</taxon>
        <taxon>Pseudonocardia</taxon>
    </lineage>
</organism>
<dbReference type="EMBL" id="SHKL01000001">
    <property type="protein sequence ID" value="RZT83675.1"/>
    <property type="molecule type" value="Genomic_DNA"/>
</dbReference>
<dbReference type="Proteomes" id="UP000291591">
    <property type="component" value="Unassembled WGS sequence"/>
</dbReference>
<dbReference type="InterPro" id="IPR049445">
    <property type="entry name" value="TetR_SbtR-like_C"/>
</dbReference>
<proteinExistence type="predicted"/>
<dbReference type="Pfam" id="PF21597">
    <property type="entry name" value="TetR_C_43"/>
    <property type="match status" value="1"/>
</dbReference>
<dbReference type="AlphaFoldDB" id="A0A4Q7UPY2"/>
<dbReference type="SUPFAM" id="SSF46689">
    <property type="entry name" value="Homeodomain-like"/>
    <property type="match status" value="1"/>
</dbReference>
<dbReference type="OrthoDB" id="9795011at2"/>
<evidence type="ECO:0000256" key="2">
    <source>
        <dbReference type="ARBA" id="ARBA00023125"/>
    </source>
</evidence>
<dbReference type="InterPro" id="IPR001647">
    <property type="entry name" value="HTH_TetR"/>
</dbReference>
<reference evidence="6 7" key="1">
    <citation type="submission" date="2019-02" db="EMBL/GenBank/DDBJ databases">
        <title>Sequencing the genomes of 1000 actinobacteria strains.</title>
        <authorList>
            <person name="Klenk H.-P."/>
        </authorList>
    </citation>
    <scope>NUCLEOTIDE SEQUENCE [LARGE SCALE GENOMIC DNA]</scope>
    <source>
        <strain evidence="6 7">DSM 45779</strain>
    </source>
</reference>
<sequence>MVHLVHVRSDAVRNREQIVVAARELVARDGADVRMDDLAARAGVAVGTIYRHFPTKTALVDAVVEESVGRVAELAEEALRRARDGGSAWDELAGFLTAVADGYSARRAVRQTVALLGMDAERHPAPDGGGAARALAAIEALVGDAQAAGDMRDDVTIEDLFMLLGQAPERDDTRQRSRYVEIVSDGLRPRR</sequence>
<keyword evidence="7" id="KW-1185">Reference proteome</keyword>
<protein>
    <submittedName>
        <fullName evidence="6">TetR family transcriptional regulator</fullName>
    </submittedName>
</protein>
<dbReference type="InterPro" id="IPR036271">
    <property type="entry name" value="Tet_transcr_reg_TetR-rel_C_sf"/>
</dbReference>
<evidence type="ECO:0000259" key="5">
    <source>
        <dbReference type="PROSITE" id="PS50977"/>
    </source>
</evidence>
<dbReference type="PANTHER" id="PTHR30055">
    <property type="entry name" value="HTH-TYPE TRANSCRIPTIONAL REGULATOR RUTR"/>
    <property type="match status" value="1"/>
</dbReference>
<dbReference type="PROSITE" id="PS50977">
    <property type="entry name" value="HTH_TETR_2"/>
    <property type="match status" value="1"/>
</dbReference>
<evidence type="ECO:0000313" key="7">
    <source>
        <dbReference type="Proteomes" id="UP000291591"/>
    </source>
</evidence>
<feature type="domain" description="HTH tetR-type" evidence="5">
    <location>
        <begin position="12"/>
        <end position="71"/>
    </location>
</feature>
<keyword evidence="1" id="KW-0805">Transcription regulation</keyword>
<evidence type="ECO:0000256" key="4">
    <source>
        <dbReference type="PROSITE-ProRule" id="PRU00335"/>
    </source>
</evidence>
<keyword evidence="3" id="KW-0804">Transcription</keyword>
<feature type="DNA-binding region" description="H-T-H motif" evidence="4">
    <location>
        <begin position="34"/>
        <end position="53"/>
    </location>
</feature>
<evidence type="ECO:0000256" key="1">
    <source>
        <dbReference type="ARBA" id="ARBA00023015"/>
    </source>
</evidence>
<dbReference type="InterPro" id="IPR009057">
    <property type="entry name" value="Homeodomain-like_sf"/>
</dbReference>
<accession>A0A4Q7UPY2</accession>
<dbReference type="Gene3D" id="1.10.357.10">
    <property type="entry name" value="Tetracycline Repressor, domain 2"/>
    <property type="match status" value="1"/>
</dbReference>
<dbReference type="PANTHER" id="PTHR30055:SF234">
    <property type="entry name" value="HTH-TYPE TRANSCRIPTIONAL REGULATOR BETI"/>
    <property type="match status" value="1"/>
</dbReference>
<dbReference type="Pfam" id="PF00440">
    <property type="entry name" value="TetR_N"/>
    <property type="match status" value="1"/>
</dbReference>
<gene>
    <name evidence="6" type="ORF">EV383_0487</name>
</gene>
<evidence type="ECO:0000256" key="3">
    <source>
        <dbReference type="ARBA" id="ARBA00023163"/>
    </source>
</evidence>
<name>A0A4Q7UPY2_PSEST</name>
<keyword evidence="2 4" id="KW-0238">DNA-binding</keyword>
<dbReference type="InterPro" id="IPR050109">
    <property type="entry name" value="HTH-type_TetR-like_transc_reg"/>
</dbReference>
<dbReference type="PRINTS" id="PR00455">
    <property type="entry name" value="HTHTETR"/>
</dbReference>
<comment type="caution">
    <text evidence="6">The sequence shown here is derived from an EMBL/GenBank/DDBJ whole genome shotgun (WGS) entry which is preliminary data.</text>
</comment>
<dbReference type="GO" id="GO:0000976">
    <property type="term" value="F:transcription cis-regulatory region binding"/>
    <property type="evidence" value="ECO:0007669"/>
    <property type="project" value="TreeGrafter"/>
</dbReference>
<evidence type="ECO:0000313" key="6">
    <source>
        <dbReference type="EMBL" id="RZT83675.1"/>
    </source>
</evidence>